<dbReference type="SUPFAM" id="SSF57701">
    <property type="entry name" value="Zn2/Cys6 DNA-binding domain"/>
    <property type="match status" value="1"/>
</dbReference>
<evidence type="ECO:0000256" key="1">
    <source>
        <dbReference type="ARBA" id="ARBA00022723"/>
    </source>
</evidence>
<dbReference type="GO" id="GO:0000981">
    <property type="term" value="F:DNA-binding transcription factor activity, RNA polymerase II-specific"/>
    <property type="evidence" value="ECO:0007669"/>
    <property type="project" value="InterPro"/>
</dbReference>
<feature type="compositionally biased region" description="Low complexity" evidence="3">
    <location>
        <begin position="567"/>
        <end position="578"/>
    </location>
</feature>
<keyword evidence="2" id="KW-0539">Nucleus</keyword>
<dbReference type="InterPro" id="IPR052780">
    <property type="entry name" value="AAA_Catabolism_Regulators"/>
</dbReference>
<dbReference type="RefSeq" id="XP_029742037.1">
    <property type="nucleotide sequence ID" value="XM_029880651.1"/>
</dbReference>
<feature type="compositionally biased region" description="Basic and acidic residues" evidence="3">
    <location>
        <begin position="1006"/>
        <end position="1016"/>
    </location>
</feature>
<dbReference type="PROSITE" id="PS50048">
    <property type="entry name" value="ZN2_CY6_FUNGAL_2"/>
    <property type="match status" value="1"/>
</dbReference>
<feature type="compositionally biased region" description="Basic and acidic residues" evidence="3">
    <location>
        <begin position="608"/>
        <end position="617"/>
    </location>
</feature>
<sequence length="1281" mass="137109">MMHDRAPSSHAIDAAQHHHHPPSAHYQSTSANGTRSNGAYSPVRDSQTMSDTTGASVPSMAQSPASRSVIQDGDGGSAKKDFQRSFKACDGCRTKKVKCELGDLAAPSEPPCARCKREMRPCVFTMSTRGRGPKARSSRSQAFGAHHLAKNPRTSSAQEMDELDEHSTASSAIDALAGAALASLPATNPRLHSARHDVPVSALDPSDAPSIGMIYGLNRHDGARVPNKRRRLSSDVRSSGRSDAVDEPTDDPIAEEDLGDSAESASPTAAAATASNEPLGLISRLDSLQQYAEVGLQHSKDALRVLAGVAVDSRQPTDEADGERGAHDQQQNGGASAAQEQGGSTGQHNLSSFAEARSSEQIASSSAAASASQTASGLRTSSNSAQRSAAALLYRPVTPPPLKHNYGWSKFEPVRLKLVKRSEARYFLNFFVRQMHSFAPHCAPHLLDKSPEALSELVCREPILLGAMLSVASRYDVANHNAHVTAVDTFHRKISKWTQEKISRSFFLPASHTIGTIEALLILSEWATLDLHDRRSSPDASSDSEDSEDGMQNQDLSDSDADDADEASATSPATVAATGDDLRSEHEGQIPRPGRSKRTGARPSQKPRQADMRESEKFDDTAWMLTGTALRLAERLDLHNDATYSGISSRNAASRRNAERRMRVWMSSVHADCHLSVRLGRRISSPGLAAPFMNLVRDRTHPFLLNADISNSGEVGFPSGSNRAWIAFRAHAELLQIVFRTCENLYRSKAVTERLLEDEDFVPALKSIRDDLDNWANWTQPRMEPTRDMTSLRVRVEYHYARLYANGIALDSVKRSLRTLRTHRQYRASEAAEIGSKGRLGKAGASAAASAAASYTVSFSTHPAYPFVREALAAAQSLIRILTVELETMMCAPARWFLLLVMAAVFCVKATAVSDVILPLKRCAQSLQQVITALERAAPDGVHLANRYSMYLRQLAKQLVLTDAKTRGASNSTGQARTKSHTRSTSQMAQSEAAGGAAVANQAERSSAEKPGDTTDRQAAQASAGSQPQTSASYETPTTPAGSLFDQGSNASGLTPGTRGQTVQMPAPEGSLQSRAVMGAPASADVSGYARLPENTRQLHRSGGNDVWNNTTGAGWTPAAQPAAQSMAGSGTGSWWSTADILAGEVDPQLFLNWLDDQTSTLAPPTSHHPLSSWASGVQSATSTTGAQPHVQRPHAGSFGSMMAPSPRAVIRSPASVASPAAGSSFSSKPPHMAEGAYRSMTQSQQMAGADGSQAEDLLTKMWLDDALTDLAAAGLDMPFL</sequence>
<dbReference type="SMART" id="SM00066">
    <property type="entry name" value="GAL4"/>
    <property type="match status" value="1"/>
</dbReference>
<comment type="caution">
    <text evidence="5">The sequence shown here is derived from an EMBL/GenBank/DDBJ whole genome shotgun (WGS) entry which is preliminary data.</text>
</comment>
<feature type="region of interest" description="Disordered" evidence="3">
    <location>
        <begin position="1162"/>
        <end position="1234"/>
    </location>
</feature>
<feature type="region of interest" description="Disordered" evidence="3">
    <location>
        <begin position="1"/>
        <end position="81"/>
    </location>
</feature>
<dbReference type="InterPro" id="IPR036864">
    <property type="entry name" value="Zn2-C6_fun-type_DNA-bd_sf"/>
</dbReference>
<feature type="compositionally biased region" description="Low complexity" evidence="3">
    <location>
        <begin position="989"/>
        <end position="1004"/>
    </location>
</feature>
<evidence type="ECO:0000313" key="6">
    <source>
        <dbReference type="Proteomes" id="UP000306050"/>
    </source>
</evidence>
<feature type="region of interest" description="Disordered" evidence="3">
    <location>
        <begin position="966"/>
        <end position="1066"/>
    </location>
</feature>
<organism evidence="5 6">
    <name type="scientific">Sporisorium graminicola</name>
    <dbReference type="NCBI Taxonomy" id="280036"/>
    <lineage>
        <taxon>Eukaryota</taxon>
        <taxon>Fungi</taxon>
        <taxon>Dikarya</taxon>
        <taxon>Basidiomycota</taxon>
        <taxon>Ustilaginomycotina</taxon>
        <taxon>Ustilaginomycetes</taxon>
        <taxon>Ustilaginales</taxon>
        <taxon>Ustilaginaceae</taxon>
        <taxon>Sporisorium</taxon>
    </lineage>
</organism>
<dbReference type="InterPro" id="IPR001138">
    <property type="entry name" value="Zn2Cys6_DnaBD"/>
</dbReference>
<evidence type="ECO:0000313" key="5">
    <source>
        <dbReference type="EMBL" id="TKY90052.1"/>
    </source>
</evidence>
<feature type="compositionally biased region" description="Low complexity" evidence="3">
    <location>
        <begin position="329"/>
        <end position="342"/>
    </location>
</feature>
<dbReference type="GO" id="GO:0005634">
    <property type="term" value="C:nucleus"/>
    <property type="evidence" value="ECO:0007669"/>
    <property type="project" value="TreeGrafter"/>
</dbReference>
<feature type="compositionally biased region" description="Basic and acidic residues" evidence="3">
    <location>
        <begin position="232"/>
        <end position="244"/>
    </location>
</feature>
<feature type="compositionally biased region" description="Low complexity" evidence="3">
    <location>
        <begin position="261"/>
        <end position="275"/>
    </location>
</feature>
<dbReference type="GO" id="GO:0009074">
    <property type="term" value="P:aromatic amino acid family catabolic process"/>
    <property type="evidence" value="ECO:0007669"/>
    <property type="project" value="TreeGrafter"/>
</dbReference>
<dbReference type="PANTHER" id="PTHR31644:SF2">
    <property type="entry name" value="TRANSCRIPTIONAL ACTIVATOR ARO80-RELATED"/>
    <property type="match status" value="1"/>
</dbReference>
<feature type="compositionally biased region" description="Polar residues" evidence="3">
    <location>
        <begin position="1162"/>
        <end position="1187"/>
    </location>
</feature>
<gene>
    <name evidence="5" type="ORF">EX895_000050</name>
</gene>
<name>A0A4U7L3R9_9BASI</name>
<dbReference type="InterPro" id="IPR007219">
    <property type="entry name" value="XnlR_reg_dom"/>
</dbReference>
<feature type="region of interest" description="Disordered" evidence="3">
    <location>
        <begin position="221"/>
        <end position="275"/>
    </location>
</feature>
<dbReference type="Proteomes" id="UP000306050">
    <property type="component" value="Chromosome SGRAM_1"/>
</dbReference>
<feature type="compositionally biased region" description="Polar residues" evidence="3">
    <location>
        <begin position="968"/>
        <end position="988"/>
    </location>
</feature>
<feature type="region of interest" description="Disordered" evidence="3">
    <location>
        <begin position="313"/>
        <end position="357"/>
    </location>
</feature>
<accession>A0A4U7L3R9</accession>
<reference evidence="5 6" key="1">
    <citation type="submission" date="2019-05" db="EMBL/GenBank/DDBJ databases">
        <title>Sporisorium graminicola CBS 10092 draft sequencing and annotation.</title>
        <authorList>
            <person name="Solano-Gonzalez S."/>
            <person name="Caddick M.X."/>
            <person name="Darby A."/>
        </authorList>
    </citation>
    <scope>NUCLEOTIDE SEQUENCE [LARGE SCALE GENOMIC DNA]</scope>
    <source>
        <strain evidence="5 6">CBS 10092</strain>
    </source>
</reference>
<dbReference type="GO" id="GO:0003677">
    <property type="term" value="F:DNA binding"/>
    <property type="evidence" value="ECO:0007669"/>
    <property type="project" value="InterPro"/>
</dbReference>
<protein>
    <recommendedName>
        <fullName evidence="4">Zn(2)-C6 fungal-type domain-containing protein</fullName>
    </recommendedName>
</protein>
<feature type="compositionally biased region" description="Basic and acidic residues" evidence="3">
    <location>
        <begin position="580"/>
        <end position="589"/>
    </location>
</feature>
<evidence type="ECO:0000259" key="4">
    <source>
        <dbReference type="PROSITE" id="PS50048"/>
    </source>
</evidence>
<dbReference type="GeneID" id="40722945"/>
<dbReference type="GO" id="GO:0008270">
    <property type="term" value="F:zinc ion binding"/>
    <property type="evidence" value="ECO:0007669"/>
    <property type="project" value="InterPro"/>
</dbReference>
<dbReference type="PROSITE" id="PS00463">
    <property type="entry name" value="ZN2_CY6_FUNGAL_1"/>
    <property type="match status" value="1"/>
</dbReference>
<feature type="region of interest" description="Disordered" evidence="3">
    <location>
        <begin position="533"/>
        <end position="617"/>
    </location>
</feature>
<evidence type="ECO:0000256" key="2">
    <source>
        <dbReference type="ARBA" id="ARBA00023242"/>
    </source>
</evidence>
<feature type="region of interest" description="Disordered" evidence="3">
    <location>
        <begin position="126"/>
        <end position="169"/>
    </location>
</feature>
<evidence type="ECO:0000256" key="3">
    <source>
        <dbReference type="SAM" id="MobiDB-lite"/>
    </source>
</evidence>
<dbReference type="GO" id="GO:0006351">
    <property type="term" value="P:DNA-templated transcription"/>
    <property type="evidence" value="ECO:0007669"/>
    <property type="project" value="InterPro"/>
</dbReference>
<dbReference type="SMART" id="SM00906">
    <property type="entry name" value="Fungal_trans"/>
    <property type="match status" value="1"/>
</dbReference>
<feature type="compositionally biased region" description="Acidic residues" evidence="3">
    <location>
        <begin position="245"/>
        <end position="260"/>
    </location>
</feature>
<feature type="compositionally biased region" description="Polar residues" evidence="3">
    <location>
        <begin position="1034"/>
        <end position="1064"/>
    </location>
</feature>
<keyword evidence="1" id="KW-0479">Metal-binding</keyword>
<dbReference type="OrthoDB" id="39175at2759"/>
<feature type="compositionally biased region" description="Polar residues" evidence="3">
    <location>
        <begin position="29"/>
        <end position="69"/>
    </location>
</feature>
<dbReference type="EMBL" id="SRRM01000002">
    <property type="protein sequence ID" value="TKY90052.1"/>
    <property type="molecule type" value="Genomic_DNA"/>
</dbReference>
<dbReference type="Gene3D" id="4.10.240.10">
    <property type="entry name" value="Zn(2)-C6 fungal-type DNA-binding domain"/>
    <property type="match status" value="1"/>
</dbReference>
<dbReference type="PANTHER" id="PTHR31644">
    <property type="entry name" value="TRANSCRIPTIONAL ACTIVATOR ARO80-RELATED"/>
    <property type="match status" value="1"/>
</dbReference>
<feature type="domain" description="Zn(2)-C6 fungal-type" evidence="4">
    <location>
        <begin position="88"/>
        <end position="124"/>
    </location>
</feature>
<keyword evidence="6" id="KW-1185">Reference proteome</keyword>
<dbReference type="Pfam" id="PF00172">
    <property type="entry name" value="Zn_clus"/>
    <property type="match status" value="1"/>
</dbReference>
<feature type="compositionally biased region" description="Low complexity" evidence="3">
    <location>
        <begin position="1213"/>
        <end position="1231"/>
    </location>
</feature>
<dbReference type="FunFam" id="4.10.240.10:FF:000032">
    <property type="entry name" value="Related to ARO80-positive transcription regulator of ARO9 and ARO10"/>
    <property type="match status" value="1"/>
</dbReference>
<dbReference type="KEGG" id="sgra:EX895_000050"/>
<feature type="compositionally biased region" description="Low complexity" evidence="3">
    <location>
        <begin position="1018"/>
        <end position="1033"/>
    </location>
</feature>
<dbReference type="GO" id="GO:0045944">
    <property type="term" value="P:positive regulation of transcription by RNA polymerase II"/>
    <property type="evidence" value="ECO:0007669"/>
    <property type="project" value="TreeGrafter"/>
</dbReference>
<proteinExistence type="predicted"/>
<feature type="compositionally biased region" description="Acidic residues" evidence="3">
    <location>
        <begin position="557"/>
        <end position="566"/>
    </location>
</feature>
<dbReference type="CDD" id="cd00067">
    <property type="entry name" value="GAL4"/>
    <property type="match status" value="1"/>
</dbReference>
<dbReference type="CDD" id="cd12148">
    <property type="entry name" value="fungal_TF_MHR"/>
    <property type="match status" value="1"/>
</dbReference>